<dbReference type="PANTHER" id="PTHR43357">
    <property type="entry name" value="INNER MEMBRANE ABC TRANSPORTER PERMEASE PROTEIN YDCV"/>
    <property type="match status" value="1"/>
</dbReference>
<proteinExistence type="inferred from homology"/>
<comment type="caution">
    <text evidence="10">The sequence shown here is derived from an EMBL/GenBank/DDBJ whole genome shotgun (WGS) entry which is preliminary data.</text>
</comment>
<evidence type="ECO:0000256" key="8">
    <source>
        <dbReference type="RuleBase" id="RU363032"/>
    </source>
</evidence>
<feature type="domain" description="ABC transmembrane type-1" evidence="9">
    <location>
        <begin position="52"/>
        <end position="259"/>
    </location>
</feature>
<evidence type="ECO:0000256" key="3">
    <source>
        <dbReference type="ARBA" id="ARBA00022475"/>
    </source>
</evidence>
<keyword evidence="3" id="KW-1003">Cell membrane</keyword>
<keyword evidence="5 8" id="KW-0812">Transmembrane</keyword>
<keyword evidence="7 8" id="KW-0472">Membrane</keyword>
<evidence type="ECO:0000313" key="10">
    <source>
        <dbReference type="EMBL" id="GGC62810.1"/>
    </source>
</evidence>
<dbReference type="PANTHER" id="PTHR43357:SF4">
    <property type="entry name" value="INNER MEMBRANE ABC TRANSPORTER PERMEASE PROTEIN YDCV"/>
    <property type="match status" value="1"/>
</dbReference>
<sequence length="267" mass="27679">MLLPAVIPTFVVITAGLGTVTLQAFGLMPLVGDPELSWASFDKHGADIVRGTALSLGIASASTVISAIVGMAAALAILANSRVVAALAALTIPVPHLIGAAAMGLLLADAGLLTRLFGIDSAAWPQLVGGTWWVAVIAEFAWKESAFVALVVAGTLATRVHHYGEAAAVLGAGRVHRFLYVTLPLAVPALAAACLITFVYSFGSFEVARLLGRPYPEPLPVMAVRLFASIDLAARADAAAVAFVSATLCVATLVVALRFLRRSTLWR</sequence>
<keyword evidence="4" id="KW-0997">Cell inner membrane</keyword>
<dbReference type="EMBL" id="BMJH01000001">
    <property type="protein sequence ID" value="GGC62810.1"/>
    <property type="molecule type" value="Genomic_DNA"/>
</dbReference>
<feature type="transmembrane region" description="Helical" evidence="8">
    <location>
        <begin position="178"/>
        <end position="202"/>
    </location>
</feature>
<evidence type="ECO:0000256" key="5">
    <source>
        <dbReference type="ARBA" id="ARBA00022692"/>
    </source>
</evidence>
<comment type="similarity">
    <text evidence="8">Belongs to the binding-protein-dependent transport system permease family.</text>
</comment>
<name>A0A916U7Z2_9ACTN</name>
<feature type="transmembrane region" description="Helical" evidence="8">
    <location>
        <begin position="84"/>
        <end position="108"/>
    </location>
</feature>
<dbReference type="InterPro" id="IPR035906">
    <property type="entry name" value="MetI-like_sf"/>
</dbReference>
<protein>
    <submittedName>
        <fullName evidence="10">ABC transporter permease</fullName>
    </submittedName>
</protein>
<evidence type="ECO:0000313" key="11">
    <source>
        <dbReference type="Proteomes" id="UP000641514"/>
    </source>
</evidence>
<feature type="transmembrane region" description="Helical" evidence="8">
    <location>
        <begin position="238"/>
        <end position="260"/>
    </location>
</feature>
<organism evidence="10 11">
    <name type="scientific">Hoyosella rhizosphaerae</name>
    <dbReference type="NCBI Taxonomy" id="1755582"/>
    <lineage>
        <taxon>Bacteria</taxon>
        <taxon>Bacillati</taxon>
        <taxon>Actinomycetota</taxon>
        <taxon>Actinomycetes</taxon>
        <taxon>Mycobacteriales</taxon>
        <taxon>Hoyosellaceae</taxon>
        <taxon>Hoyosella</taxon>
    </lineage>
</organism>
<dbReference type="Pfam" id="PF00528">
    <property type="entry name" value="BPD_transp_1"/>
    <property type="match status" value="1"/>
</dbReference>
<dbReference type="GO" id="GO:0055085">
    <property type="term" value="P:transmembrane transport"/>
    <property type="evidence" value="ECO:0007669"/>
    <property type="project" value="InterPro"/>
</dbReference>
<reference evidence="10" key="2">
    <citation type="submission" date="2020-09" db="EMBL/GenBank/DDBJ databases">
        <authorList>
            <person name="Sun Q."/>
            <person name="Zhou Y."/>
        </authorList>
    </citation>
    <scope>NUCLEOTIDE SEQUENCE</scope>
    <source>
        <strain evidence="10">CGMCC 1.15478</strain>
    </source>
</reference>
<evidence type="ECO:0000256" key="6">
    <source>
        <dbReference type="ARBA" id="ARBA00022989"/>
    </source>
</evidence>
<feature type="transmembrane region" description="Helical" evidence="8">
    <location>
        <begin position="6"/>
        <end position="32"/>
    </location>
</feature>
<evidence type="ECO:0000256" key="7">
    <source>
        <dbReference type="ARBA" id="ARBA00023136"/>
    </source>
</evidence>
<evidence type="ECO:0000256" key="2">
    <source>
        <dbReference type="ARBA" id="ARBA00022448"/>
    </source>
</evidence>
<comment type="subcellular location">
    <subcellularLocation>
        <location evidence="1">Cell inner membrane</location>
        <topology evidence="1">Multi-pass membrane protein</topology>
    </subcellularLocation>
    <subcellularLocation>
        <location evidence="8">Cell membrane</location>
        <topology evidence="8">Multi-pass membrane protein</topology>
    </subcellularLocation>
</comment>
<reference evidence="10" key="1">
    <citation type="journal article" date="2014" name="Int. J. Syst. Evol. Microbiol.">
        <title>Complete genome sequence of Corynebacterium casei LMG S-19264T (=DSM 44701T), isolated from a smear-ripened cheese.</title>
        <authorList>
            <consortium name="US DOE Joint Genome Institute (JGI-PGF)"/>
            <person name="Walter F."/>
            <person name="Albersmeier A."/>
            <person name="Kalinowski J."/>
            <person name="Ruckert C."/>
        </authorList>
    </citation>
    <scope>NUCLEOTIDE SEQUENCE</scope>
    <source>
        <strain evidence="10">CGMCC 1.15478</strain>
    </source>
</reference>
<dbReference type="InterPro" id="IPR000515">
    <property type="entry name" value="MetI-like"/>
</dbReference>
<accession>A0A916U7Z2</accession>
<dbReference type="GO" id="GO:0005886">
    <property type="term" value="C:plasma membrane"/>
    <property type="evidence" value="ECO:0007669"/>
    <property type="project" value="UniProtKB-SubCell"/>
</dbReference>
<evidence type="ECO:0000259" key="9">
    <source>
        <dbReference type="PROSITE" id="PS50928"/>
    </source>
</evidence>
<evidence type="ECO:0000256" key="4">
    <source>
        <dbReference type="ARBA" id="ARBA00022519"/>
    </source>
</evidence>
<dbReference type="AlphaFoldDB" id="A0A916U7Z2"/>
<keyword evidence="6 8" id="KW-1133">Transmembrane helix</keyword>
<dbReference type="SUPFAM" id="SSF161098">
    <property type="entry name" value="MetI-like"/>
    <property type="match status" value="1"/>
</dbReference>
<dbReference type="Gene3D" id="1.10.3720.10">
    <property type="entry name" value="MetI-like"/>
    <property type="match status" value="1"/>
</dbReference>
<dbReference type="Proteomes" id="UP000641514">
    <property type="component" value="Unassembled WGS sequence"/>
</dbReference>
<keyword evidence="11" id="KW-1185">Reference proteome</keyword>
<evidence type="ECO:0000256" key="1">
    <source>
        <dbReference type="ARBA" id="ARBA00004429"/>
    </source>
</evidence>
<keyword evidence="2 8" id="KW-0813">Transport</keyword>
<feature type="transmembrane region" description="Helical" evidence="8">
    <location>
        <begin position="53"/>
        <end position="78"/>
    </location>
</feature>
<gene>
    <name evidence="10" type="primary">potB</name>
    <name evidence="10" type="ORF">GCM10011410_14060</name>
</gene>
<dbReference type="PROSITE" id="PS50928">
    <property type="entry name" value="ABC_TM1"/>
    <property type="match status" value="1"/>
</dbReference>